<dbReference type="GO" id="GO:0007169">
    <property type="term" value="P:cell surface receptor protein tyrosine kinase signaling pathway"/>
    <property type="evidence" value="ECO:0000318"/>
    <property type="project" value="GO_Central"/>
</dbReference>
<dbReference type="InterPro" id="IPR001245">
    <property type="entry name" value="Ser-Thr/Tyr_kinase_cat_dom"/>
</dbReference>
<keyword evidence="12" id="KW-1185">Reference proteome</keyword>
<evidence type="ECO:0000256" key="4">
    <source>
        <dbReference type="ARBA" id="ARBA00022840"/>
    </source>
</evidence>
<dbReference type="AlphaFoldDB" id="Q9N4S6"/>
<dbReference type="PANTHER" id="PTHR24418">
    <property type="entry name" value="TYROSINE-PROTEIN KINASE"/>
    <property type="match status" value="1"/>
</dbReference>
<dbReference type="GO" id="GO:0005102">
    <property type="term" value="F:signaling receptor binding"/>
    <property type="evidence" value="ECO:0000318"/>
    <property type="project" value="GO_Central"/>
</dbReference>
<dbReference type="GeneID" id="190185"/>
<dbReference type="GO" id="GO:0004715">
    <property type="term" value="F:non-membrane spanning protein tyrosine kinase activity"/>
    <property type="evidence" value="ECO:0000318"/>
    <property type="project" value="GO_Central"/>
</dbReference>
<keyword evidence="3 8" id="KW-0418">Kinase</keyword>
<dbReference type="PROSITE" id="PS00107">
    <property type="entry name" value="PROTEIN_KINASE_ATP"/>
    <property type="match status" value="1"/>
</dbReference>
<name>Q9N4S6_CAEEL</name>
<dbReference type="InParanoid" id="Q9N4S6"/>
<dbReference type="PROSITE" id="PS50011">
    <property type="entry name" value="PROTEIN_KINASE_DOM"/>
    <property type="match status" value="1"/>
</dbReference>
<sequence>MNSIRSKQESDDFTLEYARGSDVPSDIEPNDKRPIDPRADKLDMGNKNVSSSMTLSNTSMHDDPEEEYIRNHLINLHVYHGVLFGSEVEKILQWDRSYLVRRAITEPMKKFLCISVNWKNKVFHYQLDFNDDGWSCTKLYEKFPPMPKRRFLHMSQLLEVWSQATPFLIPMPRRPNVLFHSTVLLEKKLGSGAFGVVFKGKYQAFGSTNPPLEVAVKRIIGNSNRKQIQEFCNEAQIMSMLQHDNMVAFRGFASLEEPIMVVMELKYLRTTRDIPKRQIFWFAMNVASGMKHLSSKGIIHRDLAARNCLVTQDLKAKISDFGLSCQGTEVTVTNLCRAPLRWMAPESFNSGTFNEKTDVWSYGVLLTELMTRCEHDPLYPMSLKDAKAWIASESFPHRIVNGDPKELMSLVDACCDKNVKDRIKFNTVKRRISDIYSEAMSKASVQDGQMPFTSTAVALEAKPSEERTKIAPSLNRKKSADKQRIHSIRRLFPSLRRKNKDQVILPAGISVGPSSNSTKPPSSEQPNTGSQSSNAPSTPPPQAK</sequence>
<keyword evidence="1 8" id="KW-0808">Transferase</keyword>
<keyword evidence="5 8" id="KW-0829">Tyrosine-protein kinase</keyword>
<dbReference type="KEGG" id="cel:CELE_Y52D5A.2"/>
<dbReference type="Proteomes" id="UP000001940">
    <property type="component" value="Chromosome IV"/>
</dbReference>
<dbReference type="InterPro" id="IPR000719">
    <property type="entry name" value="Prot_kinase_dom"/>
</dbReference>
<dbReference type="SMR" id="Q9N4S6"/>
<feature type="compositionally biased region" description="Basic residues" evidence="9">
    <location>
        <begin position="485"/>
        <end position="499"/>
    </location>
</feature>
<dbReference type="EC" id="2.7.10.2" evidence="8"/>
<keyword evidence="4 7" id="KW-0067">ATP-binding</keyword>
<gene>
    <name evidence="11" type="ORF">CELE_Y52D5A.2</name>
    <name evidence="11 13" type="ORF">Y52D5A.2</name>
</gene>
<dbReference type="PRINTS" id="PR00109">
    <property type="entry name" value="TYRKINASE"/>
</dbReference>
<evidence type="ECO:0000313" key="11">
    <source>
        <dbReference type="EMBL" id="CCD74056.2"/>
    </source>
</evidence>
<dbReference type="Gene3D" id="3.30.505.10">
    <property type="entry name" value="SH2 domain"/>
    <property type="match status" value="1"/>
</dbReference>
<evidence type="ECO:0000256" key="2">
    <source>
        <dbReference type="ARBA" id="ARBA00022741"/>
    </source>
</evidence>
<dbReference type="InterPro" id="IPR050198">
    <property type="entry name" value="Non-receptor_tyrosine_kinases"/>
</dbReference>
<feature type="compositionally biased region" description="Basic and acidic residues" evidence="9">
    <location>
        <begin position="29"/>
        <end position="44"/>
    </location>
</feature>
<dbReference type="CTD" id="190185"/>
<dbReference type="GO" id="GO:0030154">
    <property type="term" value="P:cell differentiation"/>
    <property type="evidence" value="ECO:0000318"/>
    <property type="project" value="GO_Central"/>
</dbReference>
<dbReference type="PaxDb" id="6239-Y52D5A.2"/>
<dbReference type="Pfam" id="PF07714">
    <property type="entry name" value="PK_Tyr_Ser-Thr"/>
    <property type="match status" value="1"/>
</dbReference>
<evidence type="ECO:0000256" key="8">
    <source>
        <dbReference type="RuleBase" id="RU362096"/>
    </source>
</evidence>
<dbReference type="HOGENOM" id="CLU_000288_7_2_1"/>
<organism evidence="11 12">
    <name type="scientific">Caenorhabditis elegans</name>
    <dbReference type="NCBI Taxonomy" id="6239"/>
    <lineage>
        <taxon>Eukaryota</taxon>
        <taxon>Metazoa</taxon>
        <taxon>Ecdysozoa</taxon>
        <taxon>Nematoda</taxon>
        <taxon>Chromadorea</taxon>
        <taxon>Rhabditida</taxon>
        <taxon>Rhabditina</taxon>
        <taxon>Rhabditomorpha</taxon>
        <taxon>Rhabditoidea</taxon>
        <taxon>Rhabditidae</taxon>
        <taxon>Peloderinae</taxon>
        <taxon>Caenorhabditis</taxon>
    </lineage>
</organism>
<dbReference type="OMA" id="TKGETIN"/>
<dbReference type="Bgee" id="WBGene00021793">
    <property type="expression patterns" value="Expressed in material anatomical entity and 2 other cell types or tissues"/>
</dbReference>
<feature type="region of interest" description="Disordered" evidence="9">
    <location>
        <begin position="1"/>
        <end position="61"/>
    </location>
</feature>
<dbReference type="InterPro" id="IPR011009">
    <property type="entry name" value="Kinase-like_dom_sf"/>
</dbReference>
<keyword evidence="2 7" id="KW-0547">Nucleotide-binding</keyword>
<evidence type="ECO:0000256" key="7">
    <source>
        <dbReference type="PROSITE-ProRule" id="PRU10141"/>
    </source>
</evidence>
<dbReference type="STRING" id="6239.Y52D5A.2.1"/>
<feature type="compositionally biased region" description="Basic and acidic residues" evidence="9">
    <location>
        <begin position="1"/>
        <end position="10"/>
    </location>
</feature>
<evidence type="ECO:0000313" key="13">
    <source>
        <dbReference type="WormBase" id="Y52D5A.2"/>
    </source>
</evidence>
<feature type="domain" description="Protein kinase" evidence="10">
    <location>
        <begin position="183"/>
        <end position="436"/>
    </location>
</feature>
<evidence type="ECO:0000256" key="9">
    <source>
        <dbReference type="SAM" id="MobiDB-lite"/>
    </source>
</evidence>
<evidence type="ECO:0000313" key="12">
    <source>
        <dbReference type="Proteomes" id="UP000001940"/>
    </source>
</evidence>
<protein>
    <recommendedName>
        <fullName evidence="8">Tyrosine-protein kinase</fullName>
        <ecNumber evidence="8">2.7.10.2</ecNumber>
    </recommendedName>
</protein>
<dbReference type="SMART" id="SM00252">
    <property type="entry name" value="SH2"/>
    <property type="match status" value="1"/>
</dbReference>
<comment type="catalytic activity">
    <reaction evidence="6 8">
        <text>L-tyrosyl-[protein] + ATP = O-phospho-L-tyrosyl-[protein] + ADP + H(+)</text>
        <dbReference type="Rhea" id="RHEA:10596"/>
        <dbReference type="Rhea" id="RHEA-COMP:10136"/>
        <dbReference type="Rhea" id="RHEA-COMP:20101"/>
        <dbReference type="ChEBI" id="CHEBI:15378"/>
        <dbReference type="ChEBI" id="CHEBI:30616"/>
        <dbReference type="ChEBI" id="CHEBI:46858"/>
        <dbReference type="ChEBI" id="CHEBI:61978"/>
        <dbReference type="ChEBI" id="CHEBI:456216"/>
        <dbReference type="EC" id="2.7.10.2"/>
    </reaction>
</comment>
<feature type="compositionally biased region" description="Polar residues" evidence="9">
    <location>
        <begin position="512"/>
        <end position="536"/>
    </location>
</feature>
<evidence type="ECO:0000256" key="6">
    <source>
        <dbReference type="ARBA" id="ARBA00051245"/>
    </source>
</evidence>
<feature type="compositionally biased region" description="Polar residues" evidence="9">
    <location>
        <begin position="47"/>
        <end position="59"/>
    </location>
</feature>
<dbReference type="OrthoDB" id="546826at2759"/>
<dbReference type="WormBase" id="Y52D5A.2">
    <property type="protein sequence ID" value="CE22366"/>
    <property type="gene ID" value="WBGene00021793"/>
</dbReference>
<dbReference type="SMART" id="SM00219">
    <property type="entry name" value="TyrKc"/>
    <property type="match status" value="1"/>
</dbReference>
<dbReference type="PROSITE" id="PS00109">
    <property type="entry name" value="PROTEIN_KINASE_TYR"/>
    <property type="match status" value="1"/>
</dbReference>
<feature type="binding site" evidence="7">
    <location>
        <position position="217"/>
    </location>
    <ligand>
        <name>ATP</name>
        <dbReference type="ChEBI" id="CHEBI:30616"/>
    </ligand>
</feature>
<dbReference type="Gene3D" id="1.10.510.10">
    <property type="entry name" value="Transferase(Phosphotransferase) domain 1"/>
    <property type="match status" value="1"/>
</dbReference>
<evidence type="ECO:0000256" key="5">
    <source>
        <dbReference type="ARBA" id="ARBA00023137"/>
    </source>
</evidence>
<dbReference type="EMBL" id="BX284604">
    <property type="protein sequence ID" value="CCD74056.2"/>
    <property type="molecule type" value="Genomic_DNA"/>
</dbReference>
<dbReference type="eggNOG" id="KOG0194">
    <property type="taxonomic scope" value="Eukaryota"/>
</dbReference>
<dbReference type="InterPro" id="IPR020635">
    <property type="entry name" value="Tyr_kinase_cat_dom"/>
</dbReference>
<dbReference type="InterPro" id="IPR008266">
    <property type="entry name" value="Tyr_kinase_AS"/>
</dbReference>
<dbReference type="CDD" id="cd00192">
    <property type="entry name" value="PTKc"/>
    <property type="match status" value="1"/>
</dbReference>
<accession>Q9N4S6</accession>
<dbReference type="RefSeq" id="NP_500813.3">
    <property type="nucleotide sequence ID" value="NM_068412.3"/>
</dbReference>
<comment type="similarity">
    <text evidence="8">Belongs to the protein kinase superfamily. Tyr protein kinase family.</text>
</comment>
<dbReference type="FunCoup" id="Q9N4S6">
    <property type="interactions" value="2"/>
</dbReference>
<dbReference type="Gene3D" id="3.30.200.20">
    <property type="entry name" value="Phosphorylase Kinase, domain 1"/>
    <property type="match status" value="1"/>
</dbReference>
<dbReference type="InterPro" id="IPR017441">
    <property type="entry name" value="Protein_kinase_ATP_BS"/>
</dbReference>
<evidence type="ECO:0000259" key="10">
    <source>
        <dbReference type="PROSITE" id="PS50011"/>
    </source>
</evidence>
<dbReference type="GO" id="GO:0005886">
    <property type="term" value="C:plasma membrane"/>
    <property type="evidence" value="ECO:0000318"/>
    <property type="project" value="GO_Central"/>
</dbReference>
<dbReference type="SUPFAM" id="SSF56112">
    <property type="entry name" value="Protein kinase-like (PK-like)"/>
    <property type="match status" value="1"/>
</dbReference>
<dbReference type="Reactome" id="R-CEL-9013407">
    <property type="pathway name" value="RHOH GTPase cycle"/>
</dbReference>
<dbReference type="UCSC" id="Y52D5A.2">
    <property type="organism name" value="c. elegans"/>
</dbReference>
<dbReference type="SUPFAM" id="SSF55550">
    <property type="entry name" value="SH2 domain"/>
    <property type="match status" value="1"/>
</dbReference>
<dbReference type="InterPro" id="IPR000980">
    <property type="entry name" value="SH2"/>
</dbReference>
<feature type="region of interest" description="Disordered" evidence="9">
    <location>
        <begin position="462"/>
        <end position="544"/>
    </location>
</feature>
<evidence type="ECO:0000256" key="3">
    <source>
        <dbReference type="ARBA" id="ARBA00022777"/>
    </source>
</evidence>
<evidence type="ECO:0000256" key="1">
    <source>
        <dbReference type="ARBA" id="ARBA00022679"/>
    </source>
</evidence>
<dbReference type="InterPro" id="IPR036860">
    <property type="entry name" value="SH2_dom_sf"/>
</dbReference>
<dbReference type="AGR" id="WB:WBGene00021793"/>
<proteinExistence type="inferred from homology"/>
<reference evidence="11 12" key="1">
    <citation type="journal article" date="1998" name="Science">
        <title>Genome sequence of the nematode C. elegans: a platform for investigating biology.</title>
        <authorList>
            <consortium name="The C. elegans sequencing consortium"/>
            <person name="Sulson J.E."/>
            <person name="Waterston R."/>
        </authorList>
    </citation>
    <scope>NUCLEOTIDE SEQUENCE [LARGE SCALE GENOMIC DNA]</scope>
    <source>
        <strain evidence="11 12">Bristol N2</strain>
    </source>
</reference>
<dbReference type="GO" id="GO:0005524">
    <property type="term" value="F:ATP binding"/>
    <property type="evidence" value="ECO:0007669"/>
    <property type="project" value="UniProtKB-UniRule"/>
</dbReference>
<dbReference type="FunFam" id="3.30.505.10:FF:000108">
    <property type="entry name" value="Tyrosine-protein kinase"/>
    <property type="match status" value="1"/>
</dbReference>